<dbReference type="Proteomes" id="UP000307244">
    <property type="component" value="Unassembled WGS sequence"/>
</dbReference>
<proteinExistence type="inferred from homology"/>
<sequence length="505" mass="55334">MKKTLQLFVVAMIAATGTSYAQYAGDAIRFGNTNYGSTARFKGMGGAQIGVGGDMSSLGGNPAGLGLFTRSEFSFTPEFNNSTSKADFLGQQTTASQNKMNINHAGIVWYSPSLKVRGQDTKKGLISTVFGIGYNRNNDFNQHYTYEGTNTTTTMRDYFAELANSSKDPSGVIPAKSLEDMAFNGYLINFNTPQNANNYTADPFSDNVQLKDEMVSGSTSEMNFSGAFNISNQFYIGASIGIVNLRYISDAEYVETGVINPYDPTDGFTGNENYKLSFIQSQETKGSGFNGRIGFIFRPVENLRLGATVQTPTWLYIDDSYSEVLNNTLSGKGPFSTNHTVNTDDFSYRLKTPMKGSLGASYVIGGQAIISADVDFVDYSSTRFSSTQGIDSRTIIDNNADVRKLYTSAMNYRVGGEYKIDKLSLRAGFGLNGSPMKNDTDNIYAKKYYSGGFGYRINEYYFDLAYQHATSENRLSSYVLTNGGEPTAAVKNANNNVFLTFGLRF</sequence>
<name>A0A4U1CI41_9SPHI</name>
<evidence type="ECO:0000256" key="6">
    <source>
        <dbReference type="ARBA" id="ARBA00023136"/>
    </source>
</evidence>
<evidence type="ECO:0000313" key="10">
    <source>
        <dbReference type="Proteomes" id="UP000307244"/>
    </source>
</evidence>
<evidence type="ECO:0000256" key="1">
    <source>
        <dbReference type="ARBA" id="ARBA00004571"/>
    </source>
</evidence>
<feature type="signal peptide" evidence="8">
    <location>
        <begin position="1"/>
        <end position="21"/>
    </location>
</feature>
<dbReference type="PANTHER" id="PTHR35093:SF8">
    <property type="entry name" value="OUTER MEMBRANE PROTEIN NMB0088-RELATED"/>
    <property type="match status" value="1"/>
</dbReference>
<comment type="subcellular location">
    <subcellularLocation>
        <location evidence="1">Cell outer membrane</location>
        <topology evidence="1">Multi-pass membrane protein</topology>
    </subcellularLocation>
</comment>
<evidence type="ECO:0008006" key="11">
    <source>
        <dbReference type="Google" id="ProtNLM"/>
    </source>
</evidence>
<dbReference type="PANTHER" id="PTHR35093">
    <property type="entry name" value="OUTER MEMBRANE PROTEIN NMB0088-RELATED"/>
    <property type="match status" value="1"/>
</dbReference>
<comment type="caution">
    <text evidence="9">The sequence shown here is derived from an EMBL/GenBank/DDBJ whole genome shotgun (WGS) entry which is preliminary data.</text>
</comment>
<dbReference type="RefSeq" id="WP_136836370.1">
    <property type="nucleotide sequence ID" value="NZ_SWBQ01000003.1"/>
</dbReference>
<keyword evidence="3" id="KW-1134">Transmembrane beta strand</keyword>
<dbReference type="AlphaFoldDB" id="A0A4U1CI41"/>
<dbReference type="GO" id="GO:0015483">
    <property type="term" value="F:long-chain fatty acid transporting porin activity"/>
    <property type="evidence" value="ECO:0007669"/>
    <property type="project" value="TreeGrafter"/>
</dbReference>
<organism evidence="9 10">
    <name type="scientific">Pedobacter frigoris</name>
    <dbReference type="NCBI Taxonomy" id="2571272"/>
    <lineage>
        <taxon>Bacteria</taxon>
        <taxon>Pseudomonadati</taxon>
        <taxon>Bacteroidota</taxon>
        <taxon>Sphingobacteriia</taxon>
        <taxon>Sphingobacteriales</taxon>
        <taxon>Sphingobacteriaceae</taxon>
        <taxon>Pedobacter</taxon>
    </lineage>
</organism>
<feature type="chain" id="PRO_5020902664" description="Long-chain fatty acid transport protein" evidence="8">
    <location>
        <begin position="22"/>
        <end position="505"/>
    </location>
</feature>
<accession>A0A4U1CI41</accession>
<evidence type="ECO:0000256" key="4">
    <source>
        <dbReference type="ARBA" id="ARBA00022692"/>
    </source>
</evidence>
<dbReference type="OrthoDB" id="9765571at2"/>
<evidence type="ECO:0000313" key="9">
    <source>
        <dbReference type="EMBL" id="TKC06111.1"/>
    </source>
</evidence>
<evidence type="ECO:0000256" key="2">
    <source>
        <dbReference type="ARBA" id="ARBA00008163"/>
    </source>
</evidence>
<keyword evidence="4" id="KW-0812">Transmembrane</keyword>
<evidence type="ECO:0000256" key="3">
    <source>
        <dbReference type="ARBA" id="ARBA00022452"/>
    </source>
</evidence>
<protein>
    <recommendedName>
        <fullName evidence="11">Long-chain fatty acid transport protein</fullName>
    </recommendedName>
</protein>
<evidence type="ECO:0000256" key="5">
    <source>
        <dbReference type="ARBA" id="ARBA00022729"/>
    </source>
</evidence>
<keyword evidence="6" id="KW-0472">Membrane</keyword>
<reference evidence="9 10" key="1">
    <citation type="submission" date="2019-04" db="EMBL/GenBank/DDBJ databases">
        <title>Pedobacter sp. RP-3-15 sp. nov., isolated from Arctic soil.</title>
        <authorList>
            <person name="Dahal R.H."/>
            <person name="Kim D.-U."/>
        </authorList>
    </citation>
    <scope>NUCLEOTIDE SEQUENCE [LARGE SCALE GENOMIC DNA]</scope>
    <source>
        <strain evidence="9 10">RP-3-15</strain>
    </source>
</reference>
<gene>
    <name evidence="9" type="ORF">FA047_12350</name>
</gene>
<evidence type="ECO:0000256" key="7">
    <source>
        <dbReference type="ARBA" id="ARBA00023237"/>
    </source>
</evidence>
<comment type="similarity">
    <text evidence="2">Belongs to the OmpP1/FadL family.</text>
</comment>
<keyword evidence="7" id="KW-0998">Cell outer membrane</keyword>
<dbReference type="InterPro" id="IPR005017">
    <property type="entry name" value="OMPP1/FadL/TodX"/>
</dbReference>
<dbReference type="Gene3D" id="2.40.160.60">
    <property type="entry name" value="Outer membrane protein transport protein (OMPP1/FadL/TodX)"/>
    <property type="match status" value="1"/>
</dbReference>
<dbReference type="EMBL" id="SWBQ01000003">
    <property type="protein sequence ID" value="TKC06111.1"/>
    <property type="molecule type" value="Genomic_DNA"/>
</dbReference>
<evidence type="ECO:0000256" key="8">
    <source>
        <dbReference type="SAM" id="SignalP"/>
    </source>
</evidence>
<keyword evidence="5 8" id="KW-0732">Signal</keyword>
<dbReference type="SUPFAM" id="SSF56935">
    <property type="entry name" value="Porins"/>
    <property type="match status" value="1"/>
</dbReference>
<dbReference type="GO" id="GO:0009279">
    <property type="term" value="C:cell outer membrane"/>
    <property type="evidence" value="ECO:0007669"/>
    <property type="project" value="UniProtKB-SubCell"/>
</dbReference>
<keyword evidence="10" id="KW-1185">Reference proteome</keyword>